<feature type="transmembrane region" description="Helical" evidence="5">
    <location>
        <begin position="20"/>
        <end position="41"/>
    </location>
</feature>
<dbReference type="EMBL" id="CAUJNA010001036">
    <property type="protein sequence ID" value="CAJ1383662.1"/>
    <property type="molecule type" value="Genomic_DNA"/>
</dbReference>
<proteinExistence type="predicted"/>
<evidence type="ECO:0000259" key="6">
    <source>
        <dbReference type="Pfam" id="PF00520"/>
    </source>
</evidence>
<dbReference type="GO" id="GO:0016020">
    <property type="term" value="C:membrane"/>
    <property type="evidence" value="ECO:0007669"/>
    <property type="project" value="UniProtKB-SubCell"/>
</dbReference>
<dbReference type="Proteomes" id="UP001178507">
    <property type="component" value="Unassembled WGS sequence"/>
</dbReference>
<feature type="transmembrane region" description="Helical" evidence="5">
    <location>
        <begin position="209"/>
        <end position="229"/>
    </location>
</feature>
<name>A0AA36IAD3_9DINO</name>
<dbReference type="SUPFAM" id="SSF81324">
    <property type="entry name" value="Voltage-gated potassium channels"/>
    <property type="match status" value="1"/>
</dbReference>
<comment type="caution">
    <text evidence="7">The sequence shown here is derived from an EMBL/GenBank/DDBJ whole genome shotgun (WGS) entry which is preliminary data.</text>
</comment>
<keyword evidence="8" id="KW-1185">Reference proteome</keyword>
<evidence type="ECO:0000313" key="7">
    <source>
        <dbReference type="EMBL" id="CAJ1383662.1"/>
    </source>
</evidence>
<keyword evidence="3 5" id="KW-1133">Transmembrane helix</keyword>
<evidence type="ECO:0000256" key="2">
    <source>
        <dbReference type="ARBA" id="ARBA00022692"/>
    </source>
</evidence>
<comment type="subcellular location">
    <subcellularLocation>
        <location evidence="1">Membrane</location>
        <topology evidence="1">Multi-pass membrane protein</topology>
    </subcellularLocation>
</comment>
<reference evidence="7" key="1">
    <citation type="submission" date="2023-08" db="EMBL/GenBank/DDBJ databases">
        <authorList>
            <person name="Chen Y."/>
            <person name="Shah S."/>
            <person name="Dougan E. K."/>
            <person name="Thang M."/>
            <person name="Chan C."/>
        </authorList>
    </citation>
    <scope>NUCLEOTIDE SEQUENCE</scope>
</reference>
<keyword evidence="2 5" id="KW-0812">Transmembrane</keyword>
<dbReference type="AlphaFoldDB" id="A0AA36IAD3"/>
<organism evidence="7 8">
    <name type="scientific">Effrenium voratum</name>
    <dbReference type="NCBI Taxonomy" id="2562239"/>
    <lineage>
        <taxon>Eukaryota</taxon>
        <taxon>Sar</taxon>
        <taxon>Alveolata</taxon>
        <taxon>Dinophyceae</taxon>
        <taxon>Suessiales</taxon>
        <taxon>Symbiodiniaceae</taxon>
        <taxon>Effrenium</taxon>
    </lineage>
</organism>
<sequence length="334" mass="38542">MIPLAFFDFGESAVLDVIGWVVRLFWSMDFPLSCLTGYALAGDMLEMRPSKVLPHYAKTWMSLDVSMLAVDWAEVAIGGVGSLNAARMGKTVKSLRMIRMMRLWRLLNVSQMPEFVRVLIHHYFQSEVSRILLDIFKILVFLVWINHVLACCWYGVADSLEASDHSWIREARFQSSMIIHLYVTCFHWSLTQFAGSTDVFPSNVYERTFAVFALLFCFILSASIVSSITTSMTRLSIARSKETTKLTALKEYLRENHISSRTALRVQRNAQYAIEEQKRHTPEEDIELLGYLSEPLRVELRFEITMPVLRKHAFFNVLEQERIPPLRGSFATRH</sequence>
<evidence type="ECO:0000256" key="5">
    <source>
        <dbReference type="SAM" id="Phobius"/>
    </source>
</evidence>
<evidence type="ECO:0000256" key="3">
    <source>
        <dbReference type="ARBA" id="ARBA00022989"/>
    </source>
</evidence>
<evidence type="ECO:0000256" key="1">
    <source>
        <dbReference type="ARBA" id="ARBA00004141"/>
    </source>
</evidence>
<dbReference type="PANTHER" id="PTHR47823:SF9">
    <property type="entry name" value="CHROMOSOME UNDETERMINED SCAFFOLD_10, WHOLE GENOME SHOTGUN SEQUENCE"/>
    <property type="match status" value="1"/>
</dbReference>
<accession>A0AA36IAD3</accession>
<dbReference type="InterPro" id="IPR005821">
    <property type="entry name" value="Ion_trans_dom"/>
</dbReference>
<evidence type="ECO:0000313" key="8">
    <source>
        <dbReference type="Proteomes" id="UP001178507"/>
    </source>
</evidence>
<gene>
    <name evidence="7" type="ORF">EVOR1521_LOCUS10733</name>
</gene>
<dbReference type="Pfam" id="PF00520">
    <property type="entry name" value="Ion_trans"/>
    <property type="match status" value="1"/>
</dbReference>
<dbReference type="SUPFAM" id="SSF51206">
    <property type="entry name" value="cAMP-binding domain-like"/>
    <property type="match status" value="1"/>
</dbReference>
<keyword evidence="4 5" id="KW-0472">Membrane</keyword>
<dbReference type="InterPro" id="IPR018490">
    <property type="entry name" value="cNMP-bd_dom_sf"/>
</dbReference>
<dbReference type="PANTHER" id="PTHR47823">
    <property type="entry name" value="ION_TRANS DOMAIN-CONTAINING PROTEIN"/>
    <property type="match status" value="1"/>
</dbReference>
<feature type="transmembrane region" description="Helical" evidence="5">
    <location>
        <begin position="135"/>
        <end position="156"/>
    </location>
</feature>
<dbReference type="GO" id="GO:0005216">
    <property type="term" value="F:monoatomic ion channel activity"/>
    <property type="evidence" value="ECO:0007669"/>
    <property type="project" value="InterPro"/>
</dbReference>
<evidence type="ECO:0000256" key="4">
    <source>
        <dbReference type="ARBA" id="ARBA00023136"/>
    </source>
</evidence>
<feature type="domain" description="Ion transport" evidence="6">
    <location>
        <begin position="55"/>
        <end position="233"/>
    </location>
</feature>
<dbReference type="Gene3D" id="1.10.287.70">
    <property type="match status" value="1"/>
</dbReference>
<protein>
    <recommendedName>
        <fullName evidence="6">Ion transport domain-containing protein</fullName>
    </recommendedName>
</protein>